<evidence type="ECO:0000256" key="1">
    <source>
        <dbReference type="ARBA" id="ARBA00023125"/>
    </source>
</evidence>
<dbReference type="PANTHER" id="PTHR43479:SF11">
    <property type="entry name" value="ACREF_ENVCD OPERON REPRESSOR-RELATED"/>
    <property type="match status" value="1"/>
</dbReference>
<keyword evidence="1 2" id="KW-0238">DNA-binding</keyword>
<proteinExistence type="predicted"/>
<evidence type="ECO:0000256" key="2">
    <source>
        <dbReference type="PROSITE-ProRule" id="PRU00335"/>
    </source>
</evidence>
<dbReference type="InterPro" id="IPR009057">
    <property type="entry name" value="Homeodomain-like_sf"/>
</dbReference>
<dbReference type="PANTHER" id="PTHR43479">
    <property type="entry name" value="ACREF/ENVCD OPERON REPRESSOR-RELATED"/>
    <property type="match status" value="1"/>
</dbReference>
<accession>A0ABU1A7H9</accession>
<dbReference type="Proteomes" id="UP001227831">
    <property type="component" value="Unassembled WGS sequence"/>
</dbReference>
<evidence type="ECO:0000313" key="5">
    <source>
        <dbReference type="Proteomes" id="UP001227831"/>
    </source>
</evidence>
<dbReference type="Pfam" id="PF00440">
    <property type="entry name" value="TetR_N"/>
    <property type="match status" value="1"/>
</dbReference>
<dbReference type="EMBL" id="JAVCWF010000001">
    <property type="protein sequence ID" value="MDQ7936884.1"/>
    <property type="molecule type" value="Genomic_DNA"/>
</dbReference>
<dbReference type="InterPro" id="IPR001647">
    <property type="entry name" value="HTH_TetR"/>
</dbReference>
<dbReference type="InterPro" id="IPR050624">
    <property type="entry name" value="HTH-type_Tx_Regulator"/>
</dbReference>
<dbReference type="PRINTS" id="PR00455">
    <property type="entry name" value="HTHTETR"/>
</dbReference>
<evidence type="ECO:0000313" key="4">
    <source>
        <dbReference type="EMBL" id="MDQ7936884.1"/>
    </source>
</evidence>
<sequence>MKKKNEQRPQEIIDTVAKMIIDRGIVSITMPQVARRVGISQSNIYLYFHNKDDLLKQTFLTQKNLINNYLLAHFTDQPTVTAAMRLYARIIYQFALDEPIAIDVMIQYENSPIMKQVDISAEEATLDFDRITALVKHGMVTGEIRRTDPRVLLSIGYTTIINYVQAVNNRTIDPIQVPFDEILAMLEAMWKQPVNG</sequence>
<comment type="caution">
    <text evidence="4">The sequence shown here is derived from an EMBL/GenBank/DDBJ whole genome shotgun (WGS) entry which is preliminary data.</text>
</comment>
<evidence type="ECO:0000259" key="3">
    <source>
        <dbReference type="PROSITE" id="PS50977"/>
    </source>
</evidence>
<reference evidence="4 5" key="1">
    <citation type="journal article" date="2023" name="Int. J. Syst. Evol. Microbiol.">
        <title>Lactiplantibacillus brownii sp. nov., a novel psychrotolerant species isolated from sauerkraut.</title>
        <authorList>
            <person name="Heng Y.C."/>
            <person name="Silvaraju S."/>
            <person name="Lee J.K.Y."/>
            <person name="Kittelmann S."/>
        </authorList>
    </citation>
    <scope>NUCLEOTIDE SEQUENCE [LARGE SCALE GENOMIC DNA]</scope>
    <source>
        <strain evidence="4 5">WILCCON 0030</strain>
    </source>
</reference>
<dbReference type="PROSITE" id="PS50977">
    <property type="entry name" value="HTH_TETR_2"/>
    <property type="match status" value="1"/>
</dbReference>
<name>A0ABU1A7H9_9LACO</name>
<dbReference type="Gene3D" id="1.10.357.10">
    <property type="entry name" value="Tetracycline Repressor, domain 2"/>
    <property type="match status" value="1"/>
</dbReference>
<feature type="DNA-binding region" description="H-T-H motif" evidence="2">
    <location>
        <begin position="29"/>
        <end position="48"/>
    </location>
</feature>
<organism evidence="4 5">
    <name type="scientific">Lactiplantibacillus brownii</name>
    <dbReference type="NCBI Taxonomy" id="3069269"/>
    <lineage>
        <taxon>Bacteria</taxon>
        <taxon>Bacillati</taxon>
        <taxon>Bacillota</taxon>
        <taxon>Bacilli</taxon>
        <taxon>Lactobacillales</taxon>
        <taxon>Lactobacillaceae</taxon>
        <taxon>Lactiplantibacillus</taxon>
    </lineage>
</organism>
<dbReference type="SUPFAM" id="SSF46689">
    <property type="entry name" value="Homeodomain-like"/>
    <property type="match status" value="1"/>
</dbReference>
<keyword evidence="5" id="KW-1185">Reference proteome</keyword>
<feature type="domain" description="HTH tetR-type" evidence="3">
    <location>
        <begin position="6"/>
        <end position="66"/>
    </location>
</feature>
<dbReference type="RefSeq" id="WP_308702672.1">
    <property type="nucleotide sequence ID" value="NZ_AP027463.1"/>
</dbReference>
<gene>
    <name evidence="4" type="ORF">RA086_04410</name>
</gene>
<protein>
    <submittedName>
        <fullName evidence="4">TetR/AcrR family transcriptional regulator</fullName>
    </submittedName>
</protein>